<evidence type="ECO:0000313" key="6">
    <source>
        <dbReference type="EMBL" id="SVC41481.1"/>
    </source>
</evidence>
<name>A0A382M2S2_9ZZZZ</name>
<keyword evidence="1" id="KW-0805">Transcription regulation</keyword>
<dbReference type="Gene3D" id="1.10.10.10">
    <property type="entry name" value="Winged helix-like DNA-binding domain superfamily/Winged helix DNA-binding domain"/>
    <property type="match status" value="2"/>
</dbReference>
<dbReference type="EMBL" id="UINC01089959">
    <property type="protein sequence ID" value="SVC41481.1"/>
    <property type="molecule type" value="Genomic_DNA"/>
</dbReference>
<sequence>MASIGDQLAESTHEFKSIPTDSNISQNLQLIGSSQLPALPKQSTPPDRSNDILGIYLSEIGRISDLSYQNELNLFTKINKLEIRIEEYRMLVKELEAQNDKNLAINTWSKTTDLQQQIHIIASRISVAKDRIIEGNLKLSVHIAKRYQGRGLDLTDLIQEGNIGLIKAISRFDLERGVKFSTYASWWIQQAIQQAITDRGRTIRLPAHVLEKLRKLTRSKNYLLQSNTREPESDKVAEISGISPKKIASLERIMSQTVSLDSPIIQDKFAVHDRVPSTSTSDPLTHLIHKNRTEIVKKLINELPEREQKILRLRYGLDGEEERSLQEVGNIFNLSRERIR</sequence>
<accession>A0A382M2S2</accession>
<dbReference type="InterPro" id="IPR007627">
    <property type="entry name" value="RNA_pol_sigma70_r2"/>
</dbReference>
<dbReference type="Pfam" id="PF04542">
    <property type="entry name" value="Sigma70_r2"/>
    <property type="match status" value="1"/>
</dbReference>
<evidence type="ECO:0000256" key="3">
    <source>
        <dbReference type="ARBA" id="ARBA00023125"/>
    </source>
</evidence>
<dbReference type="InterPro" id="IPR050239">
    <property type="entry name" value="Sigma-70_RNA_pol_init_factors"/>
</dbReference>
<dbReference type="GO" id="GO:0003677">
    <property type="term" value="F:DNA binding"/>
    <property type="evidence" value="ECO:0007669"/>
    <property type="project" value="UniProtKB-KW"/>
</dbReference>
<dbReference type="Gene3D" id="1.10.601.10">
    <property type="entry name" value="RNA Polymerase Primary Sigma Factor"/>
    <property type="match status" value="1"/>
</dbReference>
<evidence type="ECO:0000256" key="2">
    <source>
        <dbReference type="ARBA" id="ARBA00023082"/>
    </source>
</evidence>
<dbReference type="NCBIfam" id="TIGR02937">
    <property type="entry name" value="sigma70-ECF"/>
    <property type="match status" value="1"/>
</dbReference>
<dbReference type="InterPro" id="IPR007630">
    <property type="entry name" value="RNA_pol_sigma70_r4"/>
</dbReference>
<organism evidence="6">
    <name type="scientific">marine metagenome</name>
    <dbReference type="NCBI Taxonomy" id="408172"/>
    <lineage>
        <taxon>unclassified sequences</taxon>
        <taxon>metagenomes</taxon>
        <taxon>ecological metagenomes</taxon>
    </lineage>
</organism>
<dbReference type="InterPro" id="IPR000943">
    <property type="entry name" value="RNA_pol_sigma70"/>
</dbReference>
<proteinExistence type="predicted"/>
<dbReference type="Pfam" id="PF04545">
    <property type="entry name" value="Sigma70_r4"/>
    <property type="match status" value="1"/>
</dbReference>
<dbReference type="PRINTS" id="PR00046">
    <property type="entry name" value="SIGMA70FCT"/>
</dbReference>
<keyword evidence="4" id="KW-0804">Transcription</keyword>
<gene>
    <name evidence="6" type="ORF">METZ01_LOCUS294335</name>
</gene>
<dbReference type="PANTHER" id="PTHR30603">
    <property type="entry name" value="RNA POLYMERASE SIGMA FACTOR RPO"/>
    <property type="match status" value="1"/>
</dbReference>
<dbReference type="SUPFAM" id="SSF88946">
    <property type="entry name" value="Sigma2 domain of RNA polymerase sigma factors"/>
    <property type="match status" value="1"/>
</dbReference>
<dbReference type="SUPFAM" id="SSF88659">
    <property type="entry name" value="Sigma3 and sigma4 domains of RNA polymerase sigma factors"/>
    <property type="match status" value="2"/>
</dbReference>
<evidence type="ECO:0000259" key="5">
    <source>
        <dbReference type="PROSITE" id="PS00715"/>
    </source>
</evidence>
<feature type="domain" description="RNA polymerase sigma-70" evidence="5">
    <location>
        <begin position="156"/>
        <end position="169"/>
    </location>
</feature>
<dbReference type="InterPro" id="IPR013325">
    <property type="entry name" value="RNA_pol_sigma_r2"/>
</dbReference>
<dbReference type="InterPro" id="IPR014284">
    <property type="entry name" value="RNA_pol_sigma-70_dom"/>
</dbReference>
<keyword evidence="3" id="KW-0238">DNA-binding</keyword>
<evidence type="ECO:0000256" key="4">
    <source>
        <dbReference type="ARBA" id="ARBA00023163"/>
    </source>
</evidence>
<evidence type="ECO:0000256" key="1">
    <source>
        <dbReference type="ARBA" id="ARBA00023015"/>
    </source>
</evidence>
<dbReference type="CDD" id="cd06171">
    <property type="entry name" value="Sigma70_r4"/>
    <property type="match status" value="1"/>
</dbReference>
<dbReference type="GO" id="GO:0016987">
    <property type="term" value="F:sigma factor activity"/>
    <property type="evidence" value="ECO:0007669"/>
    <property type="project" value="UniProtKB-KW"/>
</dbReference>
<dbReference type="InterPro" id="IPR013324">
    <property type="entry name" value="RNA_pol_sigma_r3/r4-like"/>
</dbReference>
<keyword evidence="2" id="KW-0731">Sigma factor</keyword>
<feature type="non-terminal residue" evidence="6">
    <location>
        <position position="340"/>
    </location>
</feature>
<dbReference type="GO" id="GO:0006352">
    <property type="term" value="P:DNA-templated transcription initiation"/>
    <property type="evidence" value="ECO:0007669"/>
    <property type="project" value="InterPro"/>
</dbReference>
<reference evidence="6" key="1">
    <citation type="submission" date="2018-05" db="EMBL/GenBank/DDBJ databases">
        <authorList>
            <person name="Lanie J.A."/>
            <person name="Ng W.-L."/>
            <person name="Kazmierczak K.M."/>
            <person name="Andrzejewski T.M."/>
            <person name="Davidsen T.M."/>
            <person name="Wayne K.J."/>
            <person name="Tettelin H."/>
            <person name="Glass J.I."/>
            <person name="Rusch D."/>
            <person name="Podicherti R."/>
            <person name="Tsui H.-C.T."/>
            <person name="Winkler M.E."/>
        </authorList>
    </citation>
    <scope>NUCLEOTIDE SEQUENCE</scope>
</reference>
<protein>
    <recommendedName>
        <fullName evidence="5">RNA polymerase sigma-70 domain-containing protein</fullName>
    </recommendedName>
</protein>
<dbReference type="InterPro" id="IPR007624">
    <property type="entry name" value="RNA_pol_sigma70_r3"/>
</dbReference>
<dbReference type="Pfam" id="PF04539">
    <property type="entry name" value="Sigma70_r3"/>
    <property type="match status" value="1"/>
</dbReference>
<dbReference type="PANTHER" id="PTHR30603:SF60">
    <property type="entry name" value="RNA POLYMERASE SIGMA FACTOR RPOD"/>
    <property type="match status" value="1"/>
</dbReference>
<dbReference type="AlphaFoldDB" id="A0A382M2S2"/>
<dbReference type="PROSITE" id="PS00715">
    <property type="entry name" value="SIGMA70_1"/>
    <property type="match status" value="1"/>
</dbReference>
<dbReference type="InterPro" id="IPR036388">
    <property type="entry name" value="WH-like_DNA-bd_sf"/>
</dbReference>